<comment type="similarity">
    <text evidence="4">Belongs to the WD repeat coronin family.</text>
</comment>
<dbReference type="Proteomes" id="UP000601435">
    <property type="component" value="Unassembled WGS sequence"/>
</dbReference>
<dbReference type="AlphaFoldDB" id="A0A812RRN3"/>
<dbReference type="Pfam" id="PF00400">
    <property type="entry name" value="WD40"/>
    <property type="match status" value="2"/>
</dbReference>
<evidence type="ECO:0000256" key="3">
    <source>
        <dbReference type="PROSITE-ProRule" id="PRU00221"/>
    </source>
</evidence>
<feature type="domain" description="Anaphase-promoting complex subunit 4-like WD40" evidence="8">
    <location>
        <begin position="551"/>
        <end position="601"/>
    </location>
</feature>
<dbReference type="InterPro" id="IPR015048">
    <property type="entry name" value="DUF1899"/>
</dbReference>
<evidence type="ECO:0000256" key="2">
    <source>
        <dbReference type="ARBA" id="ARBA00022737"/>
    </source>
</evidence>
<dbReference type="SMART" id="SM01167">
    <property type="entry name" value="DUF1900"/>
    <property type="match status" value="1"/>
</dbReference>
<accession>A0A812RRN3</accession>
<gene>
    <name evidence="9" type="primary">Coro6</name>
    <name evidence="9" type="ORF">SNEC2469_LOCUS12588</name>
</gene>
<feature type="compositionally biased region" description="Low complexity" evidence="6">
    <location>
        <begin position="140"/>
        <end position="149"/>
    </location>
</feature>
<feature type="region of interest" description="Disordered" evidence="6">
    <location>
        <begin position="133"/>
        <end position="176"/>
    </location>
</feature>
<dbReference type="InterPro" id="IPR015505">
    <property type="entry name" value="Coronin"/>
</dbReference>
<dbReference type="PANTHER" id="PTHR10856:SF0">
    <property type="entry name" value="CORONIN"/>
    <property type="match status" value="1"/>
</dbReference>
<evidence type="ECO:0000259" key="8">
    <source>
        <dbReference type="Pfam" id="PF12894"/>
    </source>
</evidence>
<keyword evidence="2 4" id="KW-0677">Repeat</keyword>
<reference evidence="9" key="1">
    <citation type="submission" date="2021-02" db="EMBL/GenBank/DDBJ databases">
        <authorList>
            <person name="Dougan E. K."/>
            <person name="Rhodes N."/>
            <person name="Thang M."/>
            <person name="Chan C."/>
        </authorList>
    </citation>
    <scope>NUCLEOTIDE SEQUENCE</scope>
</reference>
<dbReference type="Pfam" id="PF16300">
    <property type="entry name" value="WD40_4"/>
    <property type="match status" value="1"/>
</dbReference>
<keyword evidence="5" id="KW-0175">Coiled coil</keyword>
<dbReference type="InterPro" id="IPR019775">
    <property type="entry name" value="WD40_repeat_CS"/>
</dbReference>
<evidence type="ECO:0000256" key="1">
    <source>
        <dbReference type="ARBA" id="ARBA00022574"/>
    </source>
</evidence>
<dbReference type="SUPFAM" id="SSF101908">
    <property type="entry name" value="Putative isomerase YbhE"/>
    <property type="match status" value="1"/>
</dbReference>
<sequence>MRILAVTGETGTSLWTPARQTLYTVDDTPLDTKGTVEPVLKLGKHHRQEARKTLEVVSGVTDDILSVNRAVDAGARVVFDAADSYIEWQDGSRADFVRSGRQFLMPYTFAGKPRKRARAQAVEEFARAEAAAEEERRALAADPGGSLESGPPPPDPEPQTESVPVDPSEEDRERHKLTHLPVSAWCQACVQGAGRGGMHRAWLFMERAHLCMDVDAFVSVRPSVAATCLHGLAVHSRKTCDGAPGTADDVRMAYAKPLLALQQSLMMHSGTPADSVPDDCSLDAQKRYRQSIELRARHLQRMSHTQERKLNDLYVELMGSDRIGMEGSDGTASFDTMEAALKKRQAELDWLLETTEAAISRKRATVAIGTESPSAPSTVADVLHRRSLTQRLNHTVSDSLLKLQRSSLMPGAEARKLSGNSKFVCFPWESGGGGTLAVIPATQFGRLPRETPLVAGHTGGIMDFEFSPFDDHLLLSASEDLTMKLWQIPSDGLKQHLKEPLLTLEGHGKKVSFSTFNPCASNIVASTAFDLTCKVWNLTEQEASFSIPVPEQVMHIKWNYTGSLLAVTCKDKKLHIVDHRQSKMTAACKICDGPKPTKVEWLGSSNPEDCNMLVTTGFSSQAERQINLWDMRKLPADGQESVAAMASLNVDQGTGALYPYFDPGTQMLYIAGKGDSNVRFFEVTNADPFLHYLEAYKSTVPQKGFDFLPKRCVDVSVHEVMRGLKLETSSIQPVSFRVPRKSEAFQEDIFPDCPAGVPNMNADEWVSGQECKPPTLTPMRPGTMRTQGNASSAPAVVSVKDLKKQLAEAQARITVLEAENASLKEELAKAKAG</sequence>
<dbReference type="GO" id="GO:0007015">
    <property type="term" value="P:actin filament organization"/>
    <property type="evidence" value="ECO:0007669"/>
    <property type="project" value="TreeGrafter"/>
</dbReference>
<organism evidence="9 10">
    <name type="scientific">Symbiodinium necroappetens</name>
    <dbReference type="NCBI Taxonomy" id="1628268"/>
    <lineage>
        <taxon>Eukaryota</taxon>
        <taxon>Sar</taxon>
        <taxon>Alveolata</taxon>
        <taxon>Dinophyceae</taxon>
        <taxon>Suessiales</taxon>
        <taxon>Symbiodiniaceae</taxon>
        <taxon>Symbiodinium</taxon>
    </lineage>
</organism>
<dbReference type="Gene3D" id="2.130.10.10">
    <property type="entry name" value="YVTN repeat-like/Quinoprotein amine dehydrogenase"/>
    <property type="match status" value="1"/>
</dbReference>
<dbReference type="OrthoDB" id="1850764at2759"/>
<dbReference type="EMBL" id="CAJNJA010019975">
    <property type="protein sequence ID" value="CAE7453537.1"/>
    <property type="molecule type" value="Genomic_DNA"/>
</dbReference>
<dbReference type="Pfam" id="PF08953">
    <property type="entry name" value="DUF1899"/>
    <property type="match status" value="1"/>
</dbReference>
<feature type="repeat" description="WD" evidence="3">
    <location>
        <begin position="454"/>
        <end position="488"/>
    </location>
</feature>
<dbReference type="InterPro" id="IPR024977">
    <property type="entry name" value="Apc4-like_WD40_dom"/>
</dbReference>
<evidence type="ECO:0000313" key="10">
    <source>
        <dbReference type="Proteomes" id="UP000601435"/>
    </source>
</evidence>
<dbReference type="SMART" id="SM00320">
    <property type="entry name" value="WD40"/>
    <property type="match status" value="3"/>
</dbReference>
<dbReference type="Pfam" id="PF12894">
    <property type="entry name" value="ANAPC4_WD40"/>
    <property type="match status" value="1"/>
</dbReference>
<dbReference type="InterPro" id="IPR001680">
    <property type="entry name" value="WD40_rpt"/>
</dbReference>
<keyword evidence="10" id="KW-1185">Reference proteome</keyword>
<proteinExistence type="inferred from homology"/>
<dbReference type="PROSITE" id="PS50082">
    <property type="entry name" value="WD_REPEATS_2"/>
    <property type="match status" value="2"/>
</dbReference>
<keyword evidence="1 3" id="KW-0853">WD repeat</keyword>
<evidence type="ECO:0000259" key="7">
    <source>
        <dbReference type="Pfam" id="PF08953"/>
    </source>
</evidence>
<comment type="caution">
    <text evidence="9">The sequence shown here is derived from an EMBL/GenBank/DDBJ whole genome shotgun (WGS) entry which is preliminary data.</text>
</comment>
<dbReference type="GO" id="GO:0051015">
    <property type="term" value="F:actin filament binding"/>
    <property type="evidence" value="ECO:0007669"/>
    <property type="project" value="TreeGrafter"/>
</dbReference>
<dbReference type="PROSITE" id="PS50294">
    <property type="entry name" value="WD_REPEATS_REGION"/>
    <property type="match status" value="1"/>
</dbReference>
<feature type="domain" description="DUF1899" evidence="7">
    <location>
        <begin position="417"/>
        <end position="446"/>
    </location>
</feature>
<evidence type="ECO:0000256" key="6">
    <source>
        <dbReference type="SAM" id="MobiDB-lite"/>
    </source>
</evidence>
<feature type="repeat" description="WD" evidence="3">
    <location>
        <begin position="504"/>
        <end position="546"/>
    </location>
</feature>
<protein>
    <recommendedName>
        <fullName evidence="4">Coronin</fullName>
    </recommendedName>
</protein>
<dbReference type="PANTHER" id="PTHR10856">
    <property type="entry name" value="CORONIN"/>
    <property type="match status" value="1"/>
</dbReference>
<dbReference type="InterPro" id="IPR015943">
    <property type="entry name" value="WD40/YVTN_repeat-like_dom_sf"/>
</dbReference>
<evidence type="ECO:0000256" key="5">
    <source>
        <dbReference type="SAM" id="Coils"/>
    </source>
</evidence>
<evidence type="ECO:0000256" key="4">
    <source>
        <dbReference type="RuleBase" id="RU280818"/>
    </source>
</evidence>
<name>A0A812RRN3_9DINO</name>
<feature type="coiled-coil region" evidence="5">
    <location>
        <begin position="799"/>
        <end position="833"/>
    </location>
</feature>
<evidence type="ECO:0000313" key="9">
    <source>
        <dbReference type="EMBL" id="CAE7453537.1"/>
    </source>
</evidence>
<dbReference type="PROSITE" id="PS00678">
    <property type="entry name" value="WD_REPEATS_1"/>
    <property type="match status" value="1"/>
</dbReference>